<gene>
    <name evidence="8" type="ORF">ACFOEK_14070</name>
</gene>
<name>A0ABV7HE96_9GAMM</name>
<dbReference type="SUPFAM" id="SSF56349">
    <property type="entry name" value="DNA breaking-rejoining enzymes"/>
    <property type="match status" value="1"/>
</dbReference>
<dbReference type="CDD" id="cd01184">
    <property type="entry name" value="INT_C_like_1"/>
    <property type="match status" value="1"/>
</dbReference>
<keyword evidence="2" id="KW-0229">DNA integration</keyword>
<dbReference type="EMBL" id="JBHRSZ010000006">
    <property type="protein sequence ID" value="MFC3152162.1"/>
    <property type="molecule type" value="Genomic_DNA"/>
</dbReference>
<keyword evidence="9" id="KW-1185">Reference proteome</keyword>
<evidence type="ECO:0000256" key="3">
    <source>
        <dbReference type="ARBA" id="ARBA00023125"/>
    </source>
</evidence>
<dbReference type="InterPro" id="IPR010998">
    <property type="entry name" value="Integrase_recombinase_N"/>
</dbReference>
<reference evidence="9" key="1">
    <citation type="journal article" date="2019" name="Int. J. Syst. Evol. Microbiol.">
        <title>The Global Catalogue of Microorganisms (GCM) 10K type strain sequencing project: providing services to taxonomists for standard genome sequencing and annotation.</title>
        <authorList>
            <consortium name="The Broad Institute Genomics Platform"/>
            <consortium name="The Broad Institute Genome Sequencing Center for Infectious Disease"/>
            <person name="Wu L."/>
            <person name="Ma J."/>
        </authorList>
    </citation>
    <scope>NUCLEOTIDE SEQUENCE [LARGE SCALE GENOMIC DNA]</scope>
    <source>
        <strain evidence="9">KCTC 52438</strain>
    </source>
</reference>
<evidence type="ECO:0000256" key="4">
    <source>
        <dbReference type="ARBA" id="ARBA00023172"/>
    </source>
</evidence>
<dbReference type="PROSITE" id="PS51900">
    <property type="entry name" value="CB"/>
    <property type="match status" value="1"/>
</dbReference>
<evidence type="ECO:0000313" key="9">
    <source>
        <dbReference type="Proteomes" id="UP001595476"/>
    </source>
</evidence>
<accession>A0ABV7HE96</accession>
<comment type="caution">
    <text evidence="8">The sequence shown here is derived from an EMBL/GenBank/DDBJ whole genome shotgun (WGS) entry which is preliminary data.</text>
</comment>
<protein>
    <submittedName>
        <fullName evidence="8">Tyrosine-type recombinase/integrase</fullName>
    </submittedName>
</protein>
<sequence>MCIQVPYTLLRNRTFSYNRKINSSILRVSLGTKEEATALHLVTHINQLVDQLLSNRTPFDQIRIAVKEWLNTKPTTSQTNSPAKPENSIVIQGTTPTITPEAEPLDAPKTSKKLSELRDLFEEERRREKKQLNSKTHDYYRNSINTFIELVSDIHIEDLNKETVRLFKAGLSEYPASRNLHNNKNKSLKELRRRGLPLLSQQSINQHYQRISSFMHWCVNHDYLSKNPLPALAPPKIKNNKRAPFTRNDIQNIFSQPVFTEHNHLKDRPTDYWLPILGLYTGARLNELAQLKKEHIIKVDGVDVISLKEDGMKLKNEESARYIPIHNELIQLGFLRFVSTSASGHLFKDLSETVAAKERGEYGAAYNKRFTRLKQALGFDQNKSYHSFRHTMADELKEAKVPLEHIQAILGHTPETITQRVYMTEYPAMELKVQLDQVSFTNELKDLAFG</sequence>
<evidence type="ECO:0000256" key="5">
    <source>
        <dbReference type="PROSITE-ProRule" id="PRU01248"/>
    </source>
</evidence>
<keyword evidence="3 5" id="KW-0238">DNA-binding</keyword>
<dbReference type="InterPro" id="IPR044068">
    <property type="entry name" value="CB"/>
</dbReference>
<evidence type="ECO:0000259" key="6">
    <source>
        <dbReference type="PROSITE" id="PS51898"/>
    </source>
</evidence>
<dbReference type="PROSITE" id="PS51898">
    <property type="entry name" value="TYR_RECOMBINASE"/>
    <property type="match status" value="1"/>
</dbReference>
<dbReference type="Pfam" id="PF00589">
    <property type="entry name" value="Phage_integrase"/>
    <property type="match status" value="1"/>
</dbReference>
<evidence type="ECO:0000313" key="8">
    <source>
        <dbReference type="EMBL" id="MFC3152162.1"/>
    </source>
</evidence>
<organism evidence="8 9">
    <name type="scientific">Litoribrevibacter euphylliae</name>
    <dbReference type="NCBI Taxonomy" id="1834034"/>
    <lineage>
        <taxon>Bacteria</taxon>
        <taxon>Pseudomonadati</taxon>
        <taxon>Pseudomonadota</taxon>
        <taxon>Gammaproteobacteria</taxon>
        <taxon>Oceanospirillales</taxon>
        <taxon>Oceanospirillaceae</taxon>
        <taxon>Litoribrevibacter</taxon>
    </lineage>
</organism>
<dbReference type="PANTHER" id="PTHR30349">
    <property type="entry name" value="PHAGE INTEGRASE-RELATED"/>
    <property type="match status" value="1"/>
</dbReference>
<dbReference type="Proteomes" id="UP001595476">
    <property type="component" value="Unassembled WGS sequence"/>
</dbReference>
<proteinExistence type="inferred from homology"/>
<evidence type="ECO:0000256" key="1">
    <source>
        <dbReference type="ARBA" id="ARBA00008857"/>
    </source>
</evidence>
<dbReference type="InterPro" id="IPR002104">
    <property type="entry name" value="Integrase_catalytic"/>
</dbReference>
<feature type="domain" description="Core-binding (CB)" evidence="7">
    <location>
        <begin position="112"/>
        <end position="219"/>
    </location>
</feature>
<dbReference type="InterPro" id="IPR011010">
    <property type="entry name" value="DNA_brk_join_enz"/>
</dbReference>
<dbReference type="Gene3D" id="1.10.150.130">
    <property type="match status" value="1"/>
</dbReference>
<dbReference type="RefSeq" id="WP_386722018.1">
    <property type="nucleotide sequence ID" value="NZ_JBHRSZ010000006.1"/>
</dbReference>
<dbReference type="Gene3D" id="1.10.443.10">
    <property type="entry name" value="Intergrase catalytic core"/>
    <property type="match status" value="1"/>
</dbReference>
<evidence type="ECO:0000259" key="7">
    <source>
        <dbReference type="PROSITE" id="PS51900"/>
    </source>
</evidence>
<dbReference type="PANTHER" id="PTHR30349:SF41">
    <property type="entry name" value="INTEGRASE_RECOMBINASE PROTEIN MJ0367-RELATED"/>
    <property type="match status" value="1"/>
</dbReference>
<dbReference type="InterPro" id="IPR050090">
    <property type="entry name" value="Tyrosine_recombinase_XerCD"/>
</dbReference>
<keyword evidence="4" id="KW-0233">DNA recombination</keyword>
<evidence type="ECO:0000256" key="2">
    <source>
        <dbReference type="ARBA" id="ARBA00022908"/>
    </source>
</evidence>
<feature type="domain" description="Tyr recombinase" evidence="6">
    <location>
        <begin position="240"/>
        <end position="436"/>
    </location>
</feature>
<dbReference type="InterPro" id="IPR013762">
    <property type="entry name" value="Integrase-like_cat_sf"/>
</dbReference>
<comment type="similarity">
    <text evidence="1">Belongs to the 'phage' integrase family.</text>
</comment>